<evidence type="ECO:0000256" key="16">
    <source>
        <dbReference type="ARBA" id="ARBA00023136"/>
    </source>
</evidence>
<keyword evidence="6" id="KW-0813">Transport</keyword>
<proteinExistence type="inferred from homology"/>
<dbReference type="Pfam" id="PF04757">
    <property type="entry name" value="Pex2_Pex12"/>
    <property type="match status" value="1"/>
</dbReference>
<organism evidence="22 23">
    <name type="scientific">Polychaeton citri CBS 116435</name>
    <dbReference type="NCBI Taxonomy" id="1314669"/>
    <lineage>
        <taxon>Eukaryota</taxon>
        <taxon>Fungi</taxon>
        <taxon>Dikarya</taxon>
        <taxon>Ascomycota</taxon>
        <taxon>Pezizomycotina</taxon>
        <taxon>Dothideomycetes</taxon>
        <taxon>Dothideomycetidae</taxon>
        <taxon>Capnodiales</taxon>
        <taxon>Capnodiaceae</taxon>
        <taxon>Polychaeton</taxon>
    </lineage>
</organism>
<evidence type="ECO:0000313" key="22">
    <source>
        <dbReference type="EMBL" id="KAF2725510.1"/>
    </source>
</evidence>
<keyword evidence="14" id="KW-0653">Protein transport</keyword>
<keyword evidence="7" id="KW-0962">Peroxisome biogenesis</keyword>
<evidence type="ECO:0000256" key="4">
    <source>
        <dbReference type="ARBA" id="ARBA00008704"/>
    </source>
</evidence>
<comment type="catalytic activity">
    <reaction evidence="1">
        <text>S-ubiquitinyl-[E2 ubiquitin-conjugating enzyme]-L-cysteine + [acceptor protein]-L-lysine = [E2 ubiquitin-conjugating enzyme]-L-cysteine + N(6)-ubiquitinyl-[acceptor protein]-L-lysine.</text>
        <dbReference type="EC" id="2.3.2.27"/>
    </reaction>
</comment>
<dbReference type="InterPro" id="IPR001841">
    <property type="entry name" value="Znf_RING"/>
</dbReference>
<reference evidence="22" key="1">
    <citation type="journal article" date="2020" name="Stud. Mycol.">
        <title>101 Dothideomycetes genomes: a test case for predicting lifestyles and emergence of pathogens.</title>
        <authorList>
            <person name="Haridas S."/>
            <person name="Albert R."/>
            <person name="Binder M."/>
            <person name="Bloem J."/>
            <person name="Labutti K."/>
            <person name="Salamov A."/>
            <person name="Andreopoulos B."/>
            <person name="Baker S."/>
            <person name="Barry K."/>
            <person name="Bills G."/>
            <person name="Bluhm B."/>
            <person name="Cannon C."/>
            <person name="Castanera R."/>
            <person name="Culley D."/>
            <person name="Daum C."/>
            <person name="Ezra D."/>
            <person name="Gonzalez J."/>
            <person name="Henrissat B."/>
            <person name="Kuo A."/>
            <person name="Liang C."/>
            <person name="Lipzen A."/>
            <person name="Lutzoni F."/>
            <person name="Magnuson J."/>
            <person name="Mondo S."/>
            <person name="Nolan M."/>
            <person name="Ohm R."/>
            <person name="Pangilinan J."/>
            <person name="Park H.-J."/>
            <person name="Ramirez L."/>
            <person name="Alfaro M."/>
            <person name="Sun H."/>
            <person name="Tritt A."/>
            <person name="Yoshinaga Y."/>
            <person name="Zwiers L.-H."/>
            <person name="Turgeon B."/>
            <person name="Goodwin S."/>
            <person name="Spatafora J."/>
            <person name="Crous P."/>
            <person name="Grigoriev I."/>
        </authorList>
    </citation>
    <scope>NUCLEOTIDE SEQUENCE</scope>
    <source>
        <strain evidence="22">CBS 116435</strain>
    </source>
</reference>
<evidence type="ECO:0000256" key="13">
    <source>
        <dbReference type="ARBA" id="ARBA00022833"/>
    </source>
</evidence>
<dbReference type="OrthoDB" id="6270329at2759"/>
<evidence type="ECO:0000256" key="5">
    <source>
        <dbReference type="ARBA" id="ARBA00012483"/>
    </source>
</evidence>
<dbReference type="GO" id="GO:0008270">
    <property type="term" value="F:zinc ion binding"/>
    <property type="evidence" value="ECO:0007669"/>
    <property type="project" value="UniProtKB-KW"/>
</dbReference>
<evidence type="ECO:0000256" key="12">
    <source>
        <dbReference type="ARBA" id="ARBA00022786"/>
    </source>
</evidence>
<name>A0A9P4QFX4_9PEZI</name>
<evidence type="ECO:0000256" key="11">
    <source>
        <dbReference type="ARBA" id="ARBA00022771"/>
    </source>
</evidence>
<feature type="region of interest" description="Disordered" evidence="20">
    <location>
        <begin position="293"/>
        <end position="322"/>
    </location>
</feature>
<dbReference type="GO" id="GO:0005778">
    <property type="term" value="C:peroxisomal membrane"/>
    <property type="evidence" value="ECO:0007669"/>
    <property type="project" value="UniProtKB-SubCell"/>
</dbReference>
<dbReference type="SUPFAM" id="SSF57850">
    <property type="entry name" value="RING/U-box"/>
    <property type="match status" value="1"/>
</dbReference>
<feature type="region of interest" description="Disordered" evidence="20">
    <location>
        <begin position="142"/>
        <end position="164"/>
    </location>
</feature>
<keyword evidence="17" id="KW-0576">Peroxisome</keyword>
<evidence type="ECO:0000256" key="10">
    <source>
        <dbReference type="ARBA" id="ARBA00022723"/>
    </source>
</evidence>
<dbReference type="PANTHER" id="PTHR23350">
    <property type="entry name" value="PEROXISOME ASSEMBLY PROTEIN 10"/>
    <property type="match status" value="1"/>
</dbReference>
<evidence type="ECO:0000256" key="18">
    <source>
        <dbReference type="ARBA" id="ARBA00041230"/>
    </source>
</evidence>
<evidence type="ECO:0000256" key="17">
    <source>
        <dbReference type="ARBA" id="ARBA00023140"/>
    </source>
</evidence>
<dbReference type="EC" id="2.3.2.27" evidence="5"/>
<keyword evidence="12" id="KW-0833">Ubl conjugation pathway</keyword>
<dbReference type="InterPro" id="IPR025654">
    <property type="entry name" value="PEX2/10"/>
</dbReference>
<dbReference type="EMBL" id="MU003767">
    <property type="protein sequence ID" value="KAF2725510.1"/>
    <property type="molecule type" value="Genomic_DNA"/>
</dbReference>
<dbReference type="FunFam" id="3.30.40.10:FF:000395">
    <property type="entry name" value="Putative Peroxisome biosynthesis protein (Peroxin-10)"/>
    <property type="match status" value="1"/>
</dbReference>
<dbReference type="Gene3D" id="3.30.40.10">
    <property type="entry name" value="Zinc/RING finger domain, C3HC4 (zinc finger)"/>
    <property type="match status" value="1"/>
</dbReference>
<comment type="caution">
    <text evidence="22">The sequence shown here is derived from an EMBL/GenBank/DDBJ whole genome shotgun (WGS) entry which is preliminary data.</text>
</comment>
<dbReference type="CDD" id="cd16527">
    <property type="entry name" value="RING-HC_PEX10"/>
    <property type="match status" value="1"/>
</dbReference>
<dbReference type="GO" id="GO:0016567">
    <property type="term" value="P:protein ubiquitination"/>
    <property type="evidence" value="ECO:0007669"/>
    <property type="project" value="UniProtKB-ARBA"/>
</dbReference>
<keyword evidence="16" id="KW-0472">Membrane</keyword>
<evidence type="ECO:0000256" key="20">
    <source>
        <dbReference type="SAM" id="MobiDB-lite"/>
    </source>
</evidence>
<sequence>MSDYVHESSPLTTSGPHDAFRYPFASAPDIIRSNQKDAYFQSLLLSQLSTAIRSIYGARTAHSWNNEARTFTELLYLGLTTFIGNRTLGEEYCDIVQVEDDSSRLPGLTRRSGYILSSVLLPYALNRFLPAFRRRLRAKLEASMRKSHRRRASSPTRSKQPPSRAFHAQEYVLNHLDTITSPAPIYAVGLATFYFTGAYYQLSKRLFGLRYVFTRKLDPNEQRVGYEVLGILLLLQMMVQGWMHIKNTIESVQVRNRSLPAQGMTLESGSAIVDSESEIGADVPFSAPLLFESPKGQDPAAQRERISRTTHTPTPSSMPGAPNYRFGLEDGETMQWIDGEQQRKCTLCLDAMRDPSATTCGHVFCWTCVTDWLREQPMCPLCRQSALVQHVLPLRG</sequence>
<comment type="similarity">
    <text evidence="4">Belongs to the pex2/pex10/pex12 family.</text>
</comment>
<evidence type="ECO:0000256" key="8">
    <source>
        <dbReference type="ARBA" id="ARBA00022679"/>
    </source>
</evidence>
<dbReference type="PROSITE" id="PS00518">
    <property type="entry name" value="ZF_RING_1"/>
    <property type="match status" value="1"/>
</dbReference>
<dbReference type="Proteomes" id="UP000799441">
    <property type="component" value="Unassembled WGS sequence"/>
</dbReference>
<dbReference type="InterPro" id="IPR006845">
    <property type="entry name" value="Pex_N"/>
</dbReference>
<dbReference type="AlphaFoldDB" id="A0A9P4QFX4"/>
<feature type="domain" description="RING-type" evidence="21">
    <location>
        <begin position="345"/>
        <end position="383"/>
    </location>
</feature>
<dbReference type="GO" id="GO:0061630">
    <property type="term" value="F:ubiquitin protein ligase activity"/>
    <property type="evidence" value="ECO:0007669"/>
    <property type="project" value="UniProtKB-EC"/>
</dbReference>
<dbReference type="InterPro" id="IPR013083">
    <property type="entry name" value="Znf_RING/FYVE/PHD"/>
</dbReference>
<evidence type="ECO:0000256" key="15">
    <source>
        <dbReference type="ARBA" id="ARBA00022989"/>
    </source>
</evidence>
<evidence type="ECO:0000313" key="23">
    <source>
        <dbReference type="Proteomes" id="UP000799441"/>
    </source>
</evidence>
<evidence type="ECO:0000256" key="6">
    <source>
        <dbReference type="ARBA" id="ARBA00022448"/>
    </source>
</evidence>
<dbReference type="PROSITE" id="PS50089">
    <property type="entry name" value="ZF_RING_2"/>
    <property type="match status" value="1"/>
</dbReference>
<evidence type="ECO:0000256" key="19">
    <source>
        <dbReference type="PROSITE-ProRule" id="PRU00175"/>
    </source>
</evidence>
<dbReference type="PANTHER" id="PTHR23350:SF0">
    <property type="entry name" value="PEROXISOME BIOGENESIS FACTOR 10"/>
    <property type="match status" value="1"/>
</dbReference>
<keyword evidence="15" id="KW-1133">Transmembrane helix</keyword>
<accession>A0A9P4QFX4</accession>
<evidence type="ECO:0000256" key="7">
    <source>
        <dbReference type="ARBA" id="ARBA00022593"/>
    </source>
</evidence>
<gene>
    <name evidence="22" type="ORF">K431DRAFT_215836</name>
</gene>
<dbReference type="Pfam" id="PF13639">
    <property type="entry name" value="zf-RING_2"/>
    <property type="match status" value="1"/>
</dbReference>
<evidence type="ECO:0000259" key="21">
    <source>
        <dbReference type="PROSITE" id="PS50089"/>
    </source>
</evidence>
<evidence type="ECO:0000256" key="1">
    <source>
        <dbReference type="ARBA" id="ARBA00000900"/>
    </source>
</evidence>
<keyword evidence="9" id="KW-0812">Transmembrane</keyword>
<comment type="subcellular location">
    <subcellularLocation>
        <location evidence="2">Peroxisome membrane</location>
        <topology evidence="2">Multi-pass membrane protein</topology>
    </subcellularLocation>
</comment>
<comment type="pathway">
    <text evidence="3">Protein modification; protein ubiquitination.</text>
</comment>
<evidence type="ECO:0000256" key="9">
    <source>
        <dbReference type="ARBA" id="ARBA00022692"/>
    </source>
</evidence>
<protein>
    <recommendedName>
        <fullName evidence="5">RING-type E3 ubiquitin transferase</fullName>
        <ecNumber evidence="5">2.3.2.27</ecNumber>
    </recommendedName>
    <alternativeName>
        <fullName evidence="18">Peroxin-10</fullName>
    </alternativeName>
</protein>
<dbReference type="GO" id="GO:0016562">
    <property type="term" value="P:protein import into peroxisome matrix, receptor recycling"/>
    <property type="evidence" value="ECO:0007669"/>
    <property type="project" value="UniProtKB-ARBA"/>
</dbReference>
<keyword evidence="13" id="KW-0862">Zinc</keyword>
<keyword evidence="8" id="KW-0808">Transferase</keyword>
<keyword evidence="23" id="KW-1185">Reference proteome</keyword>
<keyword evidence="11 19" id="KW-0863">Zinc-finger</keyword>
<keyword evidence="10" id="KW-0479">Metal-binding</keyword>
<evidence type="ECO:0000256" key="3">
    <source>
        <dbReference type="ARBA" id="ARBA00004906"/>
    </source>
</evidence>
<dbReference type="InterPro" id="IPR017907">
    <property type="entry name" value="Znf_RING_CS"/>
</dbReference>
<evidence type="ECO:0000256" key="2">
    <source>
        <dbReference type="ARBA" id="ARBA00004585"/>
    </source>
</evidence>
<dbReference type="SMART" id="SM00184">
    <property type="entry name" value="RING"/>
    <property type="match status" value="1"/>
</dbReference>
<evidence type="ECO:0000256" key="14">
    <source>
        <dbReference type="ARBA" id="ARBA00022927"/>
    </source>
</evidence>